<gene>
    <name evidence="2" type="ORF">E6G98_00040</name>
    <name evidence="1" type="ORF">E6G99_03330</name>
</gene>
<dbReference type="Proteomes" id="UP000315217">
    <property type="component" value="Unassembled WGS sequence"/>
</dbReference>
<proteinExistence type="predicted"/>
<evidence type="ECO:0000313" key="2">
    <source>
        <dbReference type="EMBL" id="TMJ13626.1"/>
    </source>
</evidence>
<reference evidence="3 4" key="1">
    <citation type="journal article" date="2019" name="Nat. Microbiol.">
        <title>Mediterranean grassland soil C-N compound turnover is dependent on rainfall and depth, and is mediated by genomically divergent microorganisms.</title>
        <authorList>
            <person name="Diamond S."/>
            <person name="Andeer P.F."/>
            <person name="Li Z."/>
            <person name="Crits-Christoph A."/>
            <person name="Burstein D."/>
            <person name="Anantharaman K."/>
            <person name="Lane K.R."/>
            <person name="Thomas B.C."/>
            <person name="Pan C."/>
            <person name="Northen T.R."/>
            <person name="Banfield J.F."/>
        </authorList>
    </citation>
    <scope>NUCLEOTIDE SEQUENCE [LARGE SCALE GENOMIC DNA]</scope>
    <source>
        <strain evidence="2">NP_1</strain>
        <strain evidence="1">NP_2</strain>
    </source>
</reference>
<dbReference type="Proteomes" id="UP000318661">
    <property type="component" value="Unassembled WGS sequence"/>
</dbReference>
<evidence type="ECO:0000313" key="1">
    <source>
        <dbReference type="EMBL" id="TMJ09015.1"/>
    </source>
</evidence>
<organism evidence="1 4">
    <name type="scientific">Candidatus Segetimicrobium genomatis</name>
    <dbReference type="NCBI Taxonomy" id="2569760"/>
    <lineage>
        <taxon>Bacteria</taxon>
        <taxon>Bacillati</taxon>
        <taxon>Candidatus Sysuimicrobiota</taxon>
        <taxon>Candidatus Sysuimicrobiia</taxon>
        <taxon>Candidatus Sysuimicrobiales</taxon>
        <taxon>Candidatus Segetimicrobiaceae</taxon>
        <taxon>Candidatus Segetimicrobium</taxon>
    </lineage>
</organism>
<sequence>MPLFLDVHNHVPGAKAKDVADAHMKDLKVQGKYGVKYLKYWLDESKGKIFCLVDAPNKEAAEKVHREAHGLLADEIFEVKEGS</sequence>
<dbReference type="Pfam" id="PF14026">
    <property type="entry name" value="SCO4226-like"/>
    <property type="match status" value="1"/>
</dbReference>
<dbReference type="Gene3D" id="3.30.70.3090">
    <property type="entry name" value="ORF SCO4226, nickel-binding ferredoxin-like monomer"/>
    <property type="match status" value="1"/>
</dbReference>
<comment type="caution">
    <text evidence="1">The sequence shown here is derived from an EMBL/GenBank/DDBJ whole genome shotgun (WGS) entry which is preliminary data.</text>
</comment>
<protein>
    <submittedName>
        <fullName evidence="1">DUF4242 domain-containing protein</fullName>
    </submittedName>
</protein>
<dbReference type="EMBL" id="VBAJ01000071">
    <property type="protein sequence ID" value="TMJ09015.1"/>
    <property type="molecule type" value="Genomic_DNA"/>
</dbReference>
<accession>A0A537LLX1</accession>
<evidence type="ECO:0000313" key="3">
    <source>
        <dbReference type="Proteomes" id="UP000315217"/>
    </source>
</evidence>
<evidence type="ECO:0000313" key="4">
    <source>
        <dbReference type="Proteomes" id="UP000318661"/>
    </source>
</evidence>
<dbReference type="InterPro" id="IPR025336">
    <property type="entry name" value="SCO4226-like"/>
</dbReference>
<dbReference type="AlphaFoldDB" id="A0A537LLX1"/>
<dbReference type="InterPro" id="IPR042557">
    <property type="entry name" value="SCO4226"/>
</dbReference>
<dbReference type="EMBL" id="VBAI01000002">
    <property type="protein sequence ID" value="TMJ13626.1"/>
    <property type="molecule type" value="Genomic_DNA"/>
</dbReference>
<name>A0A537LLX1_9BACT</name>